<evidence type="ECO:0000313" key="10">
    <source>
        <dbReference type="Proteomes" id="UP000092573"/>
    </source>
</evidence>
<feature type="domain" description="Metalloenzyme" evidence="8">
    <location>
        <begin position="11"/>
        <end position="384"/>
    </location>
</feature>
<dbReference type="KEGG" id="pyg:AWM70_10115"/>
<dbReference type="GO" id="GO:0006015">
    <property type="term" value="P:5-phosphoribose 1-diphosphate biosynthetic process"/>
    <property type="evidence" value="ECO:0007669"/>
    <property type="project" value="UniProtKB-UniPathway"/>
</dbReference>
<protein>
    <recommendedName>
        <fullName evidence="6 7">Phosphopentomutase</fullName>
        <ecNumber evidence="6 7">5.4.2.7</ecNumber>
    </recommendedName>
    <alternativeName>
        <fullName evidence="6">Phosphodeoxyribomutase</fullName>
    </alternativeName>
</protein>
<organism evidence="9 10">
    <name type="scientific">Paenibacillus yonginensis</name>
    <dbReference type="NCBI Taxonomy" id="1462996"/>
    <lineage>
        <taxon>Bacteria</taxon>
        <taxon>Bacillati</taxon>
        <taxon>Bacillota</taxon>
        <taxon>Bacilli</taxon>
        <taxon>Bacillales</taxon>
        <taxon>Paenibacillaceae</taxon>
        <taxon>Paenibacillus</taxon>
    </lineage>
</organism>
<feature type="binding site" evidence="6">
    <location>
        <position position="296"/>
    </location>
    <ligand>
        <name>Mn(2+)</name>
        <dbReference type="ChEBI" id="CHEBI:29035"/>
        <label>2</label>
    </ligand>
</feature>
<accession>A0A1B1N0H4</accession>
<dbReference type="InterPro" id="IPR006124">
    <property type="entry name" value="Metalloenzyme"/>
</dbReference>
<dbReference type="InterPro" id="IPR010045">
    <property type="entry name" value="DeoB"/>
</dbReference>
<proteinExistence type="inferred from homology"/>
<sequence>MSNQHQPRFRKISVIVMDSVGIGELPDAPNFGDAGSHTLGHILSTHPETQLPNLAKLGLGNIAPIPPVEPAAEPLGYYGKMAEVSSGKDTMTGHWELMGLKIDTPFQTYPEGFPRDLMARFEQETGRKTIGNKPASGTEILDELGEEHMRTGAFIVYTSADSVFQIAAHEDIIPLDELYRACEIARRLTLEPEHSVGRVIARPFVGSPGNWKRTPNRHDYAVSPPEPTVLNGLKNAGYEVVSVGKINDIFSGEGINRSYPTKSNEHGIEETLKLLPEPFTGMIFTNLVDFDSLYGHRRDPKGYAGALEVFDCALPDLMAATGEQDLLIITADHGNDPVHAGTDHTREYVPVLIYGPSLKQPGGGIGVRATYADLAATIAENFGIQGTGLGESFLKELQ</sequence>
<dbReference type="STRING" id="1462996.AWM70_10115"/>
<dbReference type="GO" id="GO:0005829">
    <property type="term" value="C:cytosol"/>
    <property type="evidence" value="ECO:0007669"/>
    <property type="project" value="TreeGrafter"/>
</dbReference>
<dbReference type="UniPathway" id="UPA00087">
    <property type="reaction ID" value="UER00173"/>
</dbReference>
<dbReference type="HAMAP" id="MF_00740">
    <property type="entry name" value="Phosphopentomut"/>
    <property type="match status" value="1"/>
</dbReference>
<feature type="binding site" evidence="6">
    <location>
        <position position="291"/>
    </location>
    <ligand>
        <name>Mn(2+)</name>
        <dbReference type="ChEBI" id="CHEBI:29035"/>
        <label>2</label>
    </ligand>
</feature>
<dbReference type="RefSeq" id="WP_068696035.1">
    <property type="nucleotide sequence ID" value="NZ_CP014167.1"/>
</dbReference>
<comment type="function">
    <text evidence="6">Isomerase that catalyzes the conversion of deoxy-ribose 1-phosphate (dRib-1-P) and ribose 1-phosphate (Rib-1-P) to deoxy-ribose 5-phosphate (dRib-5-P) and ribose 5-phosphate (Rib-5-P), respectively.</text>
</comment>
<feature type="binding site" evidence="6">
    <location>
        <position position="344"/>
    </location>
    <ligand>
        <name>Mn(2+)</name>
        <dbReference type="ChEBI" id="CHEBI:29035"/>
        <label>2</label>
    </ligand>
</feature>
<dbReference type="PANTHER" id="PTHR21110">
    <property type="entry name" value="PHOSPHOPENTOMUTASE"/>
    <property type="match status" value="1"/>
</dbReference>
<keyword evidence="10" id="KW-1185">Reference proteome</keyword>
<keyword evidence="3 6" id="KW-0479">Metal-binding</keyword>
<gene>
    <name evidence="6" type="primary">deoB</name>
    <name evidence="9" type="ORF">AWM70_10115</name>
</gene>
<comment type="subcellular location">
    <subcellularLocation>
        <location evidence="6">Cytoplasm</location>
    </subcellularLocation>
</comment>
<comment type="similarity">
    <text evidence="1 6">Belongs to the phosphopentomutase family.</text>
</comment>
<comment type="pathway">
    <text evidence="6">Carbohydrate degradation; 2-deoxy-D-ribose 1-phosphate degradation; D-glyceraldehyde 3-phosphate and acetaldehyde from 2-deoxy-alpha-D-ribose 1-phosphate: step 1/2.</text>
</comment>
<comment type="catalytic activity">
    <reaction evidence="6">
        <text>alpha-D-ribose 1-phosphate = D-ribose 5-phosphate</text>
        <dbReference type="Rhea" id="RHEA:18793"/>
        <dbReference type="ChEBI" id="CHEBI:57720"/>
        <dbReference type="ChEBI" id="CHEBI:78346"/>
        <dbReference type="EC" id="5.4.2.7"/>
    </reaction>
</comment>
<name>A0A1B1N0H4_9BACL</name>
<dbReference type="NCBIfam" id="NF003766">
    <property type="entry name" value="PRK05362.1"/>
    <property type="match status" value="1"/>
</dbReference>
<reference evidence="9 10" key="1">
    <citation type="submission" date="2016-01" db="EMBL/GenBank/DDBJ databases">
        <title>Complete Genome Sequence of Paenibacillus yonginensis DCY84, a novel Plant Growth-Promoting Bacteria with Elicitation of Induced Systemic Resistance.</title>
        <authorList>
            <person name="Kim Y.J."/>
            <person name="Yang D.C."/>
            <person name="Sukweenadhi J."/>
        </authorList>
    </citation>
    <scope>NUCLEOTIDE SEQUENCE [LARGE SCALE GENOMIC DNA]</scope>
    <source>
        <strain evidence="9 10">DCY84</strain>
    </source>
</reference>
<dbReference type="SUPFAM" id="SSF143856">
    <property type="entry name" value="DeoB insert domain-like"/>
    <property type="match status" value="1"/>
</dbReference>
<dbReference type="InterPro" id="IPR017850">
    <property type="entry name" value="Alkaline_phosphatase_core_sf"/>
</dbReference>
<dbReference type="Pfam" id="PF01676">
    <property type="entry name" value="Metalloenzyme"/>
    <property type="match status" value="1"/>
</dbReference>
<dbReference type="GO" id="GO:0006018">
    <property type="term" value="P:2-deoxyribose 1-phosphate catabolic process"/>
    <property type="evidence" value="ECO:0007669"/>
    <property type="project" value="UniProtKB-UniRule"/>
</dbReference>
<dbReference type="NCBIfam" id="TIGR01696">
    <property type="entry name" value="deoB"/>
    <property type="match status" value="1"/>
</dbReference>
<dbReference type="CDD" id="cd16009">
    <property type="entry name" value="PPM"/>
    <property type="match status" value="1"/>
</dbReference>
<dbReference type="SUPFAM" id="SSF53649">
    <property type="entry name" value="Alkaline phosphatase-like"/>
    <property type="match status" value="1"/>
</dbReference>
<dbReference type="EMBL" id="CP014167">
    <property type="protein sequence ID" value="ANS74909.1"/>
    <property type="molecule type" value="Genomic_DNA"/>
</dbReference>
<feature type="binding site" evidence="6">
    <location>
        <position position="18"/>
    </location>
    <ligand>
        <name>Mn(2+)</name>
        <dbReference type="ChEBI" id="CHEBI:29035"/>
        <label>1</label>
    </ligand>
</feature>
<keyword evidence="4 6" id="KW-0464">Manganese</keyword>
<dbReference type="GO" id="GO:0043094">
    <property type="term" value="P:metabolic compound salvage"/>
    <property type="evidence" value="ECO:0007669"/>
    <property type="project" value="UniProtKB-UniRule"/>
</dbReference>
<evidence type="ECO:0000256" key="3">
    <source>
        <dbReference type="ARBA" id="ARBA00022723"/>
    </source>
</evidence>
<comment type="cofactor">
    <cofactor evidence="6">
        <name>Mn(2+)</name>
        <dbReference type="ChEBI" id="CHEBI:29035"/>
    </cofactor>
    <text evidence="6">Binds 2 manganese ions.</text>
</comment>
<keyword evidence="2 6" id="KW-0963">Cytoplasm</keyword>
<dbReference type="OrthoDB" id="9769930at2"/>
<dbReference type="GO" id="GO:0009117">
    <property type="term" value="P:nucleotide metabolic process"/>
    <property type="evidence" value="ECO:0007669"/>
    <property type="project" value="UniProtKB-UniRule"/>
</dbReference>
<evidence type="ECO:0000256" key="6">
    <source>
        <dbReference type="HAMAP-Rule" id="MF_00740"/>
    </source>
</evidence>
<feature type="binding site" evidence="6">
    <location>
        <position position="332"/>
    </location>
    <ligand>
        <name>Mn(2+)</name>
        <dbReference type="ChEBI" id="CHEBI:29035"/>
        <label>1</label>
    </ligand>
</feature>
<dbReference type="GO" id="GO:0030145">
    <property type="term" value="F:manganese ion binding"/>
    <property type="evidence" value="ECO:0007669"/>
    <property type="project" value="UniProtKB-UniRule"/>
</dbReference>
<feature type="binding site" evidence="6">
    <location>
        <position position="333"/>
    </location>
    <ligand>
        <name>Mn(2+)</name>
        <dbReference type="ChEBI" id="CHEBI:29035"/>
        <label>1</label>
    </ligand>
</feature>
<evidence type="ECO:0000256" key="4">
    <source>
        <dbReference type="ARBA" id="ARBA00023211"/>
    </source>
</evidence>
<dbReference type="InterPro" id="IPR024052">
    <property type="entry name" value="Phosphopentomutase_DeoB_cap_sf"/>
</dbReference>
<dbReference type="Proteomes" id="UP000092573">
    <property type="component" value="Chromosome"/>
</dbReference>
<dbReference type="EC" id="5.4.2.7" evidence="6 7"/>
<dbReference type="PANTHER" id="PTHR21110:SF0">
    <property type="entry name" value="PHOSPHOPENTOMUTASE"/>
    <property type="match status" value="1"/>
</dbReference>
<dbReference type="Gene3D" id="3.30.70.1250">
    <property type="entry name" value="Phosphopentomutase"/>
    <property type="match status" value="1"/>
</dbReference>
<evidence type="ECO:0000256" key="1">
    <source>
        <dbReference type="ARBA" id="ARBA00010373"/>
    </source>
</evidence>
<dbReference type="PIRSF" id="PIRSF001491">
    <property type="entry name" value="Ppentomutase"/>
    <property type="match status" value="1"/>
</dbReference>
<evidence type="ECO:0000259" key="8">
    <source>
        <dbReference type="Pfam" id="PF01676"/>
    </source>
</evidence>
<dbReference type="FunFam" id="3.30.70.1250:FF:000001">
    <property type="entry name" value="Phosphopentomutase"/>
    <property type="match status" value="1"/>
</dbReference>
<evidence type="ECO:0000313" key="9">
    <source>
        <dbReference type="EMBL" id="ANS74909.1"/>
    </source>
</evidence>
<dbReference type="GO" id="GO:0000287">
    <property type="term" value="F:magnesium ion binding"/>
    <property type="evidence" value="ECO:0007669"/>
    <property type="project" value="UniProtKB-UniRule"/>
</dbReference>
<dbReference type="Gene3D" id="3.40.720.10">
    <property type="entry name" value="Alkaline Phosphatase, subunit A"/>
    <property type="match status" value="1"/>
</dbReference>
<evidence type="ECO:0000256" key="7">
    <source>
        <dbReference type="NCBIfam" id="TIGR01696"/>
    </source>
</evidence>
<dbReference type="AlphaFoldDB" id="A0A1B1N0H4"/>
<dbReference type="GO" id="GO:0008973">
    <property type="term" value="F:phosphopentomutase activity"/>
    <property type="evidence" value="ECO:0007669"/>
    <property type="project" value="UniProtKB-UniRule"/>
</dbReference>
<comment type="catalytic activity">
    <reaction evidence="6">
        <text>2-deoxy-alpha-D-ribose 1-phosphate = 2-deoxy-D-ribose 5-phosphate</text>
        <dbReference type="Rhea" id="RHEA:27658"/>
        <dbReference type="ChEBI" id="CHEBI:57259"/>
        <dbReference type="ChEBI" id="CHEBI:62877"/>
        <dbReference type="EC" id="5.4.2.7"/>
    </reaction>
</comment>
<keyword evidence="5 6" id="KW-0413">Isomerase</keyword>
<evidence type="ECO:0000256" key="5">
    <source>
        <dbReference type="ARBA" id="ARBA00023235"/>
    </source>
</evidence>
<evidence type="ECO:0000256" key="2">
    <source>
        <dbReference type="ARBA" id="ARBA00022490"/>
    </source>
</evidence>